<evidence type="ECO:0000259" key="1">
    <source>
        <dbReference type="PROSITE" id="PS50995"/>
    </source>
</evidence>
<evidence type="ECO:0000313" key="3">
    <source>
        <dbReference type="Proteomes" id="UP001206895"/>
    </source>
</evidence>
<keyword evidence="3" id="KW-1185">Reference proteome</keyword>
<dbReference type="InterPro" id="IPR000835">
    <property type="entry name" value="HTH_MarR-typ"/>
</dbReference>
<dbReference type="GO" id="GO:0003677">
    <property type="term" value="F:DNA binding"/>
    <property type="evidence" value="ECO:0007669"/>
    <property type="project" value="UniProtKB-KW"/>
</dbReference>
<keyword evidence="2" id="KW-0238">DNA-binding</keyword>
<dbReference type="InterPro" id="IPR036390">
    <property type="entry name" value="WH_DNA-bd_sf"/>
</dbReference>
<protein>
    <submittedName>
        <fullName evidence="2">DNA-binding transcriptional regulator, MarR family</fullName>
    </submittedName>
</protein>
<dbReference type="SUPFAM" id="SSF46785">
    <property type="entry name" value="Winged helix' DNA-binding domain"/>
    <property type="match status" value="1"/>
</dbReference>
<dbReference type="PANTHER" id="PTHR33164">
    <property type="entry name" value="TRANSCRIPTIONAL REGULATOR, MARR FAMILY"/>
    <property type="match status" value="1"/>
</dbReference>
<dbReference type="EMBL" id="JAMTCJ010000001">
    <property type="protein sequence ID" value="MCP2175415.1"/>
    <property type="molecule type" value="Genomic_DNA"/>
</dbReference>
<dbReference type="Pfam" id="PF12802">
    <property type="entry name" value="MarR_2"/>
    <property type="match status" value="1"/>
</dbReference>
<feature type="domain" description="HTH marR-type" evidence="1">
    <location>
        <begin position="13"/>
        <end position="144"/>
    </location>
</feature>
<dbReference type="SMART" id="SM00347">
    <property type="entry name" value="HTH_MARR"/>
    <property type="match status" value="1"/>
</dbReference>
<sequence>MSEGRTTAQTRDAARAWQLMAHFVIDHRGPWRKAMMARTGLPFNHFRLLRRIGSGAVTIGDLAAAATIDAPAATVGVNELEKRGLAERTVDPTNRRRKLVSLTDSGHAVLADAMTTDDPAPSAFDALDDDEIAELVRLIAKLDTTAHG</sequence>
<dbReference type="InterPro" id="IPR036388">
    <property type="entry name" value="WH-like_DNA-bd_sf"/>
</dbReference>
<dbReference type="Proteomes" id="UP001206895">
    <property type="component" value="Unassembled WGS sequence"/>
</dbReference>
<evidence type="ECO:0000313" key="2">
    <source>
        <dbReference type="EMBL" id="MCP2175415.1"/>
    </source>
</evidence>
<dbReference type="PRINTS" id="PR00598">
    <property type="entry name" value="HTHMARR"/>
</dbReference>
<gene>
    <name evidence="2" type="ORF">LX13_001222</name>
</gene>
<dbReference type="PANTHER" id="PTHR33164:SF43">
    <property type="entry name" value="HTH-TYPE TRANSCRIPTIONAL REPRESSOR YETL"/>
    <property type="match status" value="1"/>
</dbReference>
<comment type="caution">
    <text evidence="2">The sequence shown here is derived from an EMBL/GenBank/DDBJ whole genome shotgun (WGS) entry which is preliminary data.</text>
</comment>
<accession>A0ABT1HCH5</accession>
<dbReference type="RefSeq" id="WP_253660395.1">
    <property type="nucleotide sequence ID" value="NZ_BAAAJQ010000001.1"/>
</dbReference>
<dbReference type="PROSITE" id="PS50995">
    <property type="entry name" value="HTH_MARR_2"/>
    <property type="match status" value="1"/>
</dbReference>
<dbReference type="InterPro" id="IPR039422">
    <property type="entry name" value="MarR/SlyA-like"/>
</dbReference>
<reference evidence="2 3" key="1">
    <citation type="submission" date="2022-06" db="EMBL/GenBank/DDBJ databases">
        <title>Genomic Encyclopedia of Archaeal and Bacterial Type Strains, Phase II (KMG-II): from individual species to whole genera.</title>
        <authorList>
            <person name="Goeker M."/>
        </authorList>
    </citation>
    <scope>NUCLEOTIDE SEQUENCE [LARGE SCALE GENOMIC DNA]</scope>
    <source>
        <strain evidence="2 3">DSM 44693</strain>
    </source>
</reference>
<organism evidence="2 3">
    <name type="scientific">Williamsia maris</name>
    <dbReference type="NCBI Taxonomy" id="72806"/>
    <lineage>
        <taxon>Bacteria</taxon>
        <taxon>Bacillati</taxon>
        <taxon>Actinomycetota</taxon>
        <taxon>Actinomycetes</taxon>
        <taxon>Mycobacteriales</taxon>
        <taxon>Nocardiaceae</taxon>
        <taxon>Williamsia</taxon>
    </lineage>
</organism>
<proteinExistence type="predicted"/>
<dbReference type="Gene3D" id="1.10.10.10">
    <property type="entry name" value="Winged helix-like DNA-binding domain superfamily/Winged helix DNA-binding domain"/>
    <property type="match status" value="1"/>
</dbReference>
<name>A0ABT1HCH5_9NOCA</name>